<evidence type="ECO:0000256" key="2">
    <source>
        <dbReference type="ARBA" id="ARBA00007362"/>
    </source>
</evidence>
<dbReference type="OrthoDB" id="9814238at2"/>
<gene>
    <name evidence="8" type="ORF">SAMN05216508_11148</name>
</gene>
<feature type="transmembrane region" description="Helical" evidence="6">
    <location>
        <begin position="75"/>
        <end position="94"/>
    </location>
</feature>
<dbReference type="GO" id="GO:0016020">
    <property type="term" value="C:membrane"/>
    <property type="evidence" value="ECO:0007669"/>
    <property type="project" value="UniProtKB-SubCell"/>
</dbReference>
<comment type="subcellular location">
    <subcellularLocation>
        <location evidence="1">Membrane</location>
        <topology evidence="1">Multi-pass membrane protein</topology>
    </subcellularLocation>
</comment>
<comment type="similarity">
    <text evidence="2">Belongs to the EamA transporter family.</text>
</comment>
<feature type="transmembrane region" description="Helical" evidence="6">
    <location>
        <begin position="189"/>
        <end position="206"/>
    </location>
</feature>
<feature type="domain" description="EamA" evidence="7">
    <location>
        <begin position="158"/>
        <end position="289"/>
    </location>
</feature>
<feature type="transmembrane region" description="Helical" evidence="6">
    <location>
        <begin position="275"/>
        <end position="298"/>
    </location>
</feature>
<feature type="transmembrane region" description="Helical" evidence="6">
    <location>
        <begin position="12"/>
        <end position="33"/>
    </location>
</feature>
<feature type="transmembrane region" description="Helical" evidence="6">
    <location>
        <begin position="251"/>
        <end position="269"/>
    </location>
</feature>
<feature type="transmembrane region" description="Helical" evidence="6">
    <location>
        <begin position="158"/>
        <end position="177"/>
    </location>
</feature>
<dbReference type="PANTHER" id="PTHR32322">
    <property type="entry name" value="INNER MEMBRANE TRANSPORTER"/>
    <property type="match status" value="1"/>
</dbReference>
<feature type="domain" description="EamA" evidence="7">
    <location>
        <begin position="18"/>
        <end position="147"/>
    </location>
</feature>
<feature type="transmembrane region" description="Helical" evidence="6">
    <location>
        <begin position="45"/>
        <end position="63"/>
    </location>
</feature>
<accession>A0A1I7H3K6</accession>
<dbReference type="AlphaFoldDB" id="A0A1I7H3K6"/>
<dbReference type="PANTHER" id="PTHR32322:SF2">
    <property type="entry name" value="EAMA DOMAIN-CONTAINING PROTEIN"/>
    <property type="match status" value="1"/>
</dbReference>
<dbReference type="STRING" id="155865.SAMN05216515_11248"/>
<feature type="transmembrane region" description="Helical" evidence="6">
    <location>
        <begin position="218"/>
        <end position="239"/>
    </location>
</feature>
<keyword evidence="3 6" id="KW-0812">Transmembrane</keyword>
<organism evidence="8 9">
    <name type="scientific">Eubacterium pyruvativorans</name>
    <dbReference type="NCBI Taxonomy" id="155865"/>
    <lineage>
        <taxon>Bacteria</taxon>
        <taxon>Bacillati</taxon>
        <taxon>Bacillota</taxon>
        <taxon>Clostridia</taxon>
        <taxon>Eubacteriales</taxon>
        <taxon>Eubacteriaceae</taxon>
        <taxon>Eubacterium</taxon>
    </lineage>
</organism>
<proteinExistence type="inferred from homology"/>
<feature type="transmembrane region" description="Helical" evidence="6">
    <location>
        <begin position="130"/>
        <end position="146"/>
    </location>
</feature>
<keyword evidence="5 6" id="KW-0472">Membrane</keyword>
<name>A0A1I7H3K6_9FIRM</name>
<evidence type="ECO:0000313" key="8">
    <source>
        <dbReference type="EMBL" id="SFU55076.1"/>
    </source>
</evidence>
<dbReference type="InterPro" id="IPR037185">
    <property type="entry name" value="EmrE-like"/>
</dbReference>
<keyword evidence="9" id="KW-1185">Reference proteome</keyword>
<dbReference type="Gene3D" id="1.10.3730.20">
    <property type="match status" value="1"/>
</dbReference>
<evidence type="ECO:0000256" key="1">
    <source>
        <dbReference type="ARBA" id="ARBA00004141"/>
    </source>
</evidence>
<evidence type="ECO:0000259" key="7">
    <source>
        <dbReference type="Pfam" id="PF00892"/>
    </source>
</evidence>
<dbReference type="Proteomes" id="UP000198817">
    <property type="component" value="Unassembled WGS sequence"/>
</dbReference>
<reference evidence="8 9" key="1">
    <citation type="submission" date="2016-10" db="EMBL/GenBank/DDBJ databases">
        <authorList>
            <person name="de Groot N.N."/>
        </authorList>
    </citation>
    <scope>NUCLEOTIDE SEQUENCE [LARGE SCALE GENOMIC DNA]</scope>
    <source>
        <strain evidence="8 9">KHGC13</strain>
    </source>
</reference>
<evidence type="ECO:0000256" key="4">
    <source>
        <dbReference type="ARBA" id="ARBA00022989"/>
    </source>
</evidence>
<evidence type="ECO:0000256" key="6">
    <source>
        <dbReference type="SAM" id="Phobius"/>
    </source>
</evidence>
<sequence length="308" mass="33196">MGRREEGVRPGSRPSVLAVFIFSLVSFGTAGVWVSRIDLPSWDIVLYRSGIGGAFILLVFLLTRQKPEGPAHRKDLGIVFLSGMAQGVSWIFLHTAYQEIGAGLGTIAYYCGPIAVMFLSPLLFREKMTWWKAGTFLAVVFGMILVNLEALESGKTQYGIFAGLMSAVFLAVMLILYKKARHIGGFEGSLIQIAGCFTVVFLFVLSKEGLPRPVPGGSLPWMLILALFNTGIAWCAYYGAVAKLPVQTVSILGYLEPLSAVIWGALVLGESMSGLQAAGALLILGGAVLSEVLPAILGRRHRSGVRER</sequence>
<feature type="transmembrane region" description="Helical" evidence="6">
    <location>
        <begin position="100"/>
        <end position="123"/>
    </location>
</feature>
<protein>
    <submittedName>
        <fullName evidence="8">Permease of the drug/metabolite transporter (DMT) superfamily</fullName>
    </submittedName>
</protein>
<dbReference type="SUPFAM" id="SSF103481">
    <property type="entry name" value="Multidrug resistance efflux transporter EmrE"/>
    <property type="match status" value="2"/>
</dbReference>
<dbReference type="Pfam" id="PF00892">
    <property type="entry name" value="EamA"/>
    <property type="match status" value="2"/>
</dbReference>
<dbReference type="InterPro" id="IPR000620">
    <property type="entry name" value="EamA_dom"/>
</dbReference>
<evidence type="ECO:0000313" key="9">
    <source>
        <dbReference type="Proteomes" id="UP000198817"/>
    </source>
</evidence>
<dbReference type="RefSeq" id="WP_090471188.1">
    <property type="nucleotide sequence ID" value="NZ_FOWF01000012.1"/>
</dbReference>
<evidence type="ECO:0000256" key="5">
    <source>
        <dbReference type="ARBA" id="ARBA00023136"/>
    </source>
</evidence>
<keyword evidence="4 6" id="KW-1133">Transmembrane helix</keyword>
<evidence type="ECO:0000256" key="3">
    <source>
        <dbReference type="ARBA" id="ARBA00022692"/>
    </source>
</evidence>
<dbReference type="InterPro" id="IPR050638">
    <property type="entry name" value="AA-Vitamin_Transporters"/>
</dbReference>
<dbReference type="EMBL" id="FPBT01000011">
    <property type="protein sequence ID" value="SFU55076.1"/>
    <property type="molecule type" value="Genomic_DNA"/>
</dbReference>